<dbReference type="InterPro" id="IPR000064">
    <property type="entry name" value="NLP_P60_dom"/>
</dbReference>
<evidence type="ECO:0000256" key="4">
    <source>
        <dbReference type="ARBA" id="ARBA00022807"/>
    </source>
</evidence>
<accession>A0AAU9AMM7</accession>
<evidence type="ECO:0000259" key="5">
    <source>
        <dbReference type="PROSITE" id="PS51935"/>
    </source>
</evidence>
<dbReference type="EMBL" id="AP014940">
    <property type="protein sequence ID" value="BAV98987.1"/>
    <property type="molecule type" value="Genomic_DNA"/>
</dbReference>
<dbReference type="Proteomes" id="UP000218824">
    <property type="component" value="Chromosome"/>
</dbReference>
<name>A0AAU9AMM7_LYSEN</name>
<dbReference type="PANTHER" id="PTHR47053">
    <property type="entry name" value="MUREIN DD-ENDOPEPTIDASE MEPH-RELATED"/>
    <property type="match status" value="1"/>
</dbReference>
<reference evidence="6 7" key="1">
    <citation type="journal article" date="2017" name="DNA Res.">
        <title>Complete genome sequence and expression profile of the commercial lytic enzyme producer Lysobacter enzymogenes M497-1.</title>
        <authorList>
            <person name="Takami H."/>
            <person name="Toyoda A."/>
            <person name="Uchiyama I."/>
            <person name="Itoh T."/>
            <person name="Takaki Y."/>
            <person name="Arai W."/>
            <person name="Nishi S."/>
            <person name="Kawai M."/>
            <person name="Shinya K."/>
            <person name="Ikeda H."/>
        </authorList>
    </citation>
    <scope>NUCLEOTIDE SEQUENCE [LARGE SCALE GENOMIC DNA]</scope>
    <source>
        <strain evidence="6 7">M497-1</strain>
    </source>
</reference>
<dbReference type="PANTHER" id="PTHR47053:SF1">
    <property type="entry name" value="MUREIN DD-ENDOPEPTIDASE MEPH-RELATED"/>
    <property type="match status" value="1"/>
</dbReference>
<dbReference type="Gene3D" id="3.90.1720.10">
    <property type="entry name" value="endopeptidase domain like (from Nostoc punctiforme)"/>
    <property type="match status" value="1"/>
</dbReference>
<dbReference type="Pfam" id="PF00877">
    <property type="entry name" value="NLPC_P60"/>
    <property type="match status" value="1"/>
</dbReference>
<dbReference type="GO" id="GO:0008234">
    <property type="term" value="F:cysteine-type peptidase activity"/>
    <property type="evidence" value="ECO:0007669"/>
    <property type="project" value="UniProtKB-KW"/>
</dbReference>
<evidence type="ECO:0000256" key="2">
    <source>
        <dbReference type="ARBA" id="ARBA00022670"/>
    </source>
</evidence>
<protein>
    <submittedName>
        <fullName evidence="6">NLP/P60 protein</fullName>
    </submittedName>
</protein>
<dbReference type="InterPro" id="IPR051202">
    <property type="entry name" value="Peptidase_C40"/>
</dbReference>
<dbReference type="AlphaFoldDB" id="A0AAU9AMM7"/>
<keyword evidence="4" id="KW-0788">Thiol protease</keyword>
<dbReference type="PROSITE" id="PS51935">
    <property type="entry name" value="NLPC_P60"/>
    <property type="match status" value="1"/>
</dbReference>
<evidence type="ECO:0000313" key="7">
    <source>
        <dbReference type="Proteomes" id="UP000218824"/>
    </source>
</evidence>
<evidence type="ECO:0000256" key="3">
    <source>
        <dbReference type="ARBA" id="ARBA00022801"/>
    </source>
</evidence>
<dbReference type="SUPFAM" id="SSF54001">
    <property type="entry name" value="Cysteine proteinases"/>
    <property type="match status" value="1"/>
</dbReference>
<dbReference type="InterPro" id="IPR038765">
    <property type="entry name" value="Papain-like_cys_pep_sf"/>
</dbReference>
<sequence>MSPLPLAAKLSAVTKAAHYPGNTAPAPARGPWPLPAAVLAAALCGLLAACSGGKQTVRRGPPPAQPARVWPHVAPDNPEAANAVLMRAFSLVGTPYRYGGNTPEGGFDCSGLVNYVYRDMLALNLPRTSRDLAGYQGPRIDPMRLAGGDLVFFGSAGNVSHVGIYVGEGRFVHAPSTGGTVRLDRLDGPYWRDHYSGAKRILK</sequence>
<keyword evidence="3" id="KW-0378">Hydrolase</keyword>
<dbReference type="KEGG" id="lem:LEN_3500"/>
<keyword evidence="2" id="KW-0645">Protease</keyword>
<dbReference type="GO" id="GO:0006508">
    <property type="term" value="P:proteolysis"/>
    <property type="evidence" value="ECO:0007669"/>
    <property type="project" value="UniProtKB-KW"/>
</dbReference>
<proteinExistence type="inferred from homology"/>
<organism evidence="6 7">
    <name type="scientific">Lysobacter enzymogenes</name>
    <dbReference type="NCBI Taxonomy" id="69"/>
    <lineage>
        <taxon>Bacteria</taxon>
        <taxon>Pseudomonadati</taxon>
        <taxon>Pseudomonadota</taxon>
        <taxon>Gammaproteobacteria</taxon>
        <taxon>Lysobacterales</taxon>
        <taxon>Lysobacteraceae</taxon>
        <taxon>Lysobacter</taxon>
    </lineage>
</organism>
<evidence type="ECO:0000313" key="6">
    <source>
        <dbReference type="EMBL" id="BAV98987.1"/>
    </source>
</evidence>
<feature type="domain" description="NlpC/P60" evidence="5">
    <location>
        <begin position="78"/>
        <end position="202"/>
    </location>
</feature>
<evidence type="ECO:0000256" key="1">
    <source>
        <dbReference type="ARBA" id="ARBA00007074"/>
    </source>
</evidence>
<gene>
    <name evidence="6" type="ORF">LEN_3500</name>
</gene>
<comment type="similarity">
    <text evidence="1">Belongs to the peptidase C40 family.</text>
</comment>